<evidence type="ECO:0000256" key="9">
    <source>
        <dbReference type="ARBA" id="ARBA00023237"/>
    </source>
</evidence>
<comment type="subcellular location">
    <subcellularLocation>
        <location evidence="1 10">Cell outer membrane</location>
        <topology evidence="1 10">Multi-pass membrane protein</topology>
    </subcellularLocation>
</comment>
<dbReference type="InterPro" id="IPR010917">
    <property type="entry name" value="TonB_rcpt_CS"/>
</dbReference>
<keyword evidence="8 10" id="KW-0472">Membrane</keyword>
<reference evidence="17 18" key="1">
    <citation type="submission" date="2023-03" db="EMBL/GenBank/DDBJ databases">
        <title>Classification of Bisgaard taxon 6 and taxon 10 as Exercitatus varius gen. nov., spec. nov.</title>
        <authorList>
            <person name="Christensen H."/>
        </authorList>
    </citation>
    <scope>NUCLEOTIDE SEQUENCE [LARGE SCALE GENOMIC DNA]</scope>
    <source>
        <strain evidence="17 18">23350_01</strain>
    </source>
</reference>
<evidence type="ECO:0000256" key="11">
    <source>
        <dbReference type="PROSITE-ProRule" id="PRU10144"/>
    </source>
</evidence>
<feature type="chain" id="PRO_5046272132" evidence="14">
    <location>
        <begin position="27"/>
        <end position="694"/>
    </location>
</feature>
<keyword evidence="4 10" id="KW-0812">Transmembrane</keyword>
<dbReference type="SUPFAM" id="SSF56935">
    <property type="entry name" value="Porins"/>
    <property type="match status" value="1"/>
</dbReference>
<keyword evidence="9 10" id="KW-0998">Cell outer membrane</keyword>
<evidence type="ECO:0000256" key="13">
    <source>
        <dbReference type="SAM" id="MobiDB-lite"/>
    </source>
</evidence>
<keyword evidence="6" id="KW-0406">Ion transport</keyword>
<evidence type="ECO:0000256" key="10">
    <source>
        <dbReference type="PROSITE-ProRule" id="PRU01360"/>
    </source>
</evidence>
<dbReference type="PROSITE" id="PS52016">
    <property type="entry name" value="TONB_DEPENDENT_REC_3"/>
    <property type="match status" value="1"/>
</dbReference>
<dbReference type="InterPro" id="IPR036942">
    <property type="entry name" value="Beta-barrel_TonB_sf"/>
</dbReference>
<evidence type="ECO:0000256" key="6">
    <source>
        <dbReference type="ARBA" id="ARBA00023065"/>
    </source>
</evidence>
<evidence type="ECO:0000313" key="18">
    <source>
        <dbReference type="Proteomes" id="UP001216057"/>
    </source>
</evidence>
<evidence type="ECO:0000256" key="3">
    <source>
        <dbReference type="ARBA" id="ARBA00022452"/>
    </source>
</evidence>
<evidence type="ECO:0000256" key="8">
    <source>
        <dbReference type="ARBA" id="ARBA00023136"/>
    </source>
</evidence>
<evidence type="ECO:0000313" key="17">
    <source>
        <dbReference type="EMBL" id="MDG2945998.1"/>
    </source>
</evidence>
<dbReference type="RefSeq" id="WP_317485915.1">
    <property type="nucleotide sequence ID" value="NZ_JARQTX010000006.1"/>
</dbReference>
<evidence type="ECO:0000256" key="7">
    <source>
        <dbReference type="ARBA" id="ARBA00023077"/>
    </source>
</evidence>
<keyword evidence="17" id="KW-0675">Receptor</keyword>
<dbReference type="EMBL" id="JARQTX010000006">
    <property type="protein sequence ID" value="MDG2945998.1"/>
    <property type="molecule type" value="Genomic_DNA"/>
</dbReference>
<evidence type="ECO:0000256" key="2">
    <source>
        <dbReference type="ARBA" id="ARBA00022448"/>
    </source>
</evidence>
<feature type="domain" description="TonB-dependent receptor-like beta-barrel" evidence="15">
    <location>
        <begin position="244"/>
        <end position="663"/>
    </location>
</feature>
<dbReference type="Pfam" id="PF00593">
    <property type="entry name" value="TonB_dep_Rec_b-barrel"/>
    <property type="match status" value="1"/>
</dbReference>
<dbReference type="PANTHER" id="PTHR30069">
    <property type="entry name" value="TONB-DEPENDENT OUTER MEMBRANE RECEPTOR"/>
    <property type="match status" value="1"/>
</dbReference>
<dbReference type="PROSITE" id="PS01156">
    <property type="entry name" value="TONB_DEPENDENT_REC_2"/>
    <property type="match status" value="1"/>
</dbReference>
<keyword evidence="2 10" id="KW-0813">Transport</keyword>
<evidence type="ECO:0000256" key="12">
    <source>
        <dbReference type="RuleBase" id="RU003357"/>
    </source>
</evidence>
<dbReference type="CDD" id="cd01347">
    <property type="entry name" value="ligand_gated_channel"/>
    <property type="match status" value="1"/>
</dbReference>
<dbReference type="InterPro" id="IPR039426">
    <property type="entry name" value="TonB-dep_rcpt-like"/>
</dbReference>
<feature type="region of interest" description="Disordered" evidence="13">
    <location>
        <begin position="569"/>
        <end position="589"/>
    </location>
</feature>
<feature type="short sequence motif" description="TonB C-terminal box" evidence="11">
    <location>
        <begin position="677"/>
        <end position="694"/>
    </location>
</feature>
<evidence type="ECO:0000256" key="4">
    <source>
        <dbReference type="ARBA" id="ARBA00022692"/>
    </source>
</evidence>
<feature type="domain" description="TonB-dependent receptor plug" evidence="16">
    <location>
        <begin position="47"/>
        <end position="157"/>
    </location>
</feature>
<evidence type="ECO:0000256" key="1">
    <source>
        <dbReference type="ARBA" id="ARBA00004571"/>
    </source>
</evidence>
<protein>
    <submittedName>
        <fullName evidence="17">TonB-dependent receptor</fullName>
    </submittedName>
</protein>
<dbReference type="Gene3D" id="2.40.170.20">
    <property type="entry name" value="TonB-dependent receptor, beta-barrel domain"/>
    <property type="match status" value="1"/>
</dbReference>
<comment type="caution">
    <text evidence="17">The sequence shown here is derived from an EMBL/GenBank/DDBJ whole genome shotgun (WGS) entry which is preliminary data.</text>
</comment>
<name>A0ABT6ER39_9PAST</name>
<feature type="signal peptide" evidence="14">
    <location>
        <begin position="1"/>
        <end position="26"/>
    </location>
</feature>
<keyword evidence="7 12" id="KW-0798">TonB box</keyword>
<dbReference type="Gene3D" id="2.170.130.10">
    <property type="entry name" value="TonB-dependent receptor, plug domain"/>
    <property type="match status" value="1"/>
</dbReference>
<gene>
    <name evidence="17" type="ORF">P7M32_06090</name>
</gene>
<keyword evidence="5 14" id="KW-0732">Signal</keyword>
<dbReference type="InterPro" id="IPR012910">
    <property type="entry name" value="Plug_dom"/>
</dbReference>
<evidence type="ECO:0000256" key="5">
    <source>
        <dbReference type="ARBA" id="ARBA00022729"/>
    </source>
</evidence>
<feature type="region of interest" description="Disordered" evidence="13">
    <location>
        <begin position="258"/>
        <end position="279"/>
    </location>
</feature>
<dbReference type="Pfam" id="PF07715">
    <property type="entry name" value="Plug"/>
    <property type="match status" value="1"/>
</dbReference>
<sequence>MMKSDYFSVFVISILTLSANSAVAQAIPSNDTLNEIVVTASGTTQDLKNAPASITVINQKSLITKPVNNLLDALQDVPGVNIGSTGANKQDISIRGLPADYTLIMVDGKRQNTRESRPNGNGGFENGFMPPVSAIERIEVIRGPMSSLYGSDAMGGVINIITKDTTEDWTGSLSLGGTVHDKNTEGDGHNGNFFISGPLIKNILGIQVYGGGNLRQEDKFIGGQAHNNNKNVTTKFTFTPTDKQKIILEAGRNLQRKNETAGKSLSATTNRGGRISPNTNTTTIASRNHWSLSHYADWRLIRSELSIYQEQAERQIKYATTGYDSRKPEITNSVMEAKFMLPANIHFFVFGGQYQHAKLKDDSVSSVTTVRNPTTGTTRFSANFTPSTNKAIQKSVFLEDEVSLTEDLLLTLGARLDNHDKYGSHWSPKGYLVYHLNDEFTVKGGVSKAFKAPGIRESSNSYVTSTQKGAGVIYGNSDLKPETSVNEEISFMYNHISGFNTTLTLFNTDFKNKLTSYATGLPDPLTGANLYVYDNVGKANIKGAELSSHIPLTERLALDFTYTYQHSKRKTDEDVSGSNQSLKGLPLENTPKHSGSVKLTWTATDKLTLYSWLHYQGKQIWANQRNGDSKNIARYRSAYSTVDFGANYQLNKNILLNLAVLNIGNERSDTINTDGGNWIREDGRRYWANMTVSF</sequence>
<keyword evidence="3 10" id="KW-1134">Transmembrane beta strand</keyword>
<dbReference type="Proteomes" id="UP001216057">
    <property type="component" value="Unassembled WGS sequence"/>
</dbReference>
<keyword evidence="18" id="KW-1185">Reference proteome</keyword>
<evidence type="ECO:0000259" key="15">
    <source>
        <dbReference type="Pfam" id="PF00593"/>
    </source>
</evidence>
<dbReference type="PANTHER" id="PTHR30069:SF53">
    <property type="entry name" value="COLICIN I RECEPTOR-RELATED"/>
    <property type="match status" value="1"/>
</dbReference>
<dbReference type="InterPro" id="IPR037066">
    <property type="entry name" value="Plug_dom_sf"/>
</dbReference>
<proteinExistence type="inferred from homology"/>
<accession>A0ABT6ER39</accession>
<evidence type="ECO:0000256" key="14">
    <source>
        <dbReference type="SAM" id="SignalP"/>
    </source>
</evidence>
<organism evidence="17 18">
    <name type="scientific">Exercitatus varius</name>
    <dbReference type="NCBI Taxonomy" id="67857"/>
    <lineage>
        <taxon>Bacteria</taxon>
        <taxon>Pseudomonadati</taxon>
        <taxon>Pseudomonadota</taxon>
        <taxon>Gammaproteobacteria</taxon>
        <taxon>Pasteurellales</taxon>
        <taxon>Pasteurellaceae</taxon>
        <taxon>Exercitatus</taxon>
    </lineage>
</organism>
<evidence type="ECO:0000259" key="16">
    <source>
        <dbReference type="Pfam" id="PF07715"/>
    </source>
</evidence>
<dbReference type="InterPro" id="IPR000531">
    <property type="entry name" value="Beta-barrel_TonB"/>
</dbReference>
<feature type="compositionally biased region" description="Polar residues" evidence="13">
    <location>
        <begin position="261"/>
        <end position="279"/>
    </location>
</feature>
<comment type="similarity">
    <text evidence="10 12">Belongs to the TonB-dependent receptor family.</text>
</comment>